<keyword evidence="1" id="KW-0862">Zinc</keyword>
<organism evidence="4 5">
    <name type="scientific">Pleurodeles waltl</name>
    <name type="common">Iberian ribbed newt</name>
    <dbReference type="NCBI Taxonomy" id="8319"/>
    <lineage>
        <taxon>Eukaryota</taxon>
        <taxon>Metazoa</taxon>
        <taxon>Chordata</taxon>
        <taxon>Craniata</taxon>
        <taxon>Vertebrata</taxon>
        <taxon>Euteleostomi</taxon>
        <taxon>Amphibia</taxon>
        <taxon>Batrachia</taxon>
        <taxon>Caudata</taxon>
        <taxon>Salamandroidea</taxon>
        <taxon>Salamandridae</taxon>
        <taxon>Pleurodelinae</taxon>
        <taxon>Pleurodeles</taxon>
    </lineage>
</organism>
<dbReference type="SMART" id="SM00343">
    <property type="entry name" value="ZnF_C2HC"/>
    <property type="match status" value="3"/>
</dbReference>
<feature type="compositionally biased region" description="Basic residues" evidence="2">
    <location>
        <begin position="332"/>
        <end position="353"/>
    </location>
</feature>
<feature type="compositionally biased region" description="Polar residues" evidence="2">
    <location>
        <begin position="460"/>
        <end position="471"/>
    </location>
</feature>
<sequence>MSRPLNPWFHNTVKMQGKVESDGSTPELSRKTFTELLVTKMGFTAAEIWCIMSDAPKGTYLLTFMSESICRRYWQMCWSRRDEKPFADFHLECQLVLEVKRMTVHVYNPHVNIQDLTTFLRRHCTVMREPSRNLDSDGIWDGKWTVMVKLKEDPAAPDGIHHPPSSFSLGRDSGYLYYPGQPRLCNKCSKPGHTAKDCTVQVCKNCKREGHTARACKEEAPCNLCSAVGHRFKDCPQRAKSYARGAKPPGREAQEEAAVASLPVPAPRKTKETGRRKGPRQEQVKPDQGSTPVLEPQSTEEGMPVIPESMPTDNAPQPASEIQEEEPWTKQERRKRRHSPPQVTKKTRKKHLSNHNPNSDPEESEEEEQPGNEGLDDQLDQVARVLQEMRALASVMEASPPPSPAAAEKKETSMEEEEQSLPANLEEEEPETSTWASQPHRSTKQRWPRKQPPRRRPARSLTSPVSSLVTA</sequence>
<comment type="caution">
    <text evidence="4">The sequence shown here is derived from an EMBL/GenBank/DDBJ whole genome shotgun (WGS) entry which is preliminary data.</text>
</comment>
<dbReference type="InterPro" id="IPR036875">
    <property type="entry name" value="Znf_CCHC_sf"/>
</dbReference>
<evidence type="ECO:0000313" key="5">
    <source>
        <dbReference type="Proteomes" id="UP001066276"/>
    </source>
</evidence>
<evidence type="ECO:0000259" key="3">
    <source>
        <dbReference type="PROSITE" id="PS50158"/>
    </source>
</evidence>
<evidence type="ECO:0000256" key="1">
    <source>
        <dbReference type="PROSITE-ProRule" id="PRU00047"/>
    </source>
</evidence>
<dbReference type="InterPro" id="IPR057810">
    <property type="entry name" value="RBD_ZCCHC3_1st"/>
</dbReference>
<feature type="domain" description="CCHC-type" evidence="3">
    <location>
        <begin position="185"/>
        <end position="198"/>
    </location>
</feature>
<dbReference type="Gene3D" id="4.10.60.10">
    <property type="entry name" value="Zinc finger, CCHC-type"/>
    <property type="match status" value="1"/>
</dbReference>
<keyword evidence="1" id="KW-0863">Zinc-finger</keyword>
<dbReference type="Pfam" id="PF23057">
    <property type="entry name" value="RBD_ZCCHC3_1st"/>
    <property type="match status" value="1"/>
</dbReference>
<dbReference type="PANTHER" id="PTHR22639:SF3">
    <property type="entry name" value="ZINC FINGER CCHC DOMAIN-CONTAINING PROTEIN 3"/>
    <property type="match status" value="1"/>
</dbReference>
<evidence type="ECO:0000313" key="4">
    <source>
        <dbReference type="EMBL" id="KAJ1167530.1"/>
    </source>
</evidence>
<dbReference type="GO" id="GO:0008270">
    <property type="term" value="F:zinc ion binding"/>
    <property type="evidence" value="ECO:0007669"/>
    <property type="project" value="UniProtKB-KW"/>
</dbReference>
<dbReference type="SUPFAM" id="SSF57756">
    <property type="entry name" value="Retrovirus zinc finger-like domains"/>
    <property type="match status" value="1"/>
</dbReference>
<feature type="domain" description="CCHC-type" evidence="3">
    <location>
        <begin position="203"/>
        <end position="218"/>
    </location>
</feature>
<dbReference type="PROSITE" id="PS50158">
    <property type="entry name" value="ZF_CCHC"/>
    <property type="match status" value="2"/>
</dbReference>
<protein>
    <recommendedName>
        <fullName evidence="3">CCHC-type domain-containing protein</fullName>
    </recommendedName>
</protein>
<name>A0AAV7STP6_PLEWA</name>
<proteinExistence type="predicted"/>
<dbReference type="PANTHER" id="PTHR22639">
    <property type="entry name" value="GAG-RELATED PROTEIN"/>
    <property type="match status" value="1"/>
</dbReference>
<accession>A0AAV7STP6</accession>
<dbReference type="AlphaFoldDB" id="A0AAV7STP6"/>
<evidence type="ECO:0000256" key="2">
    <source>
        <dbReference type="SAM" id="MobiDB-lite"/>
    </source>
</evidence>
<dbReference type="InterPro" id="IPR042509">
    <property type="entry name" value="ZCCHC3"/>
</dbReference>
<dbReference type="InterPro" id="IPR001878">
    <property type="entry name" value="Znf_CCHC"/>
</dbReference>
<feature type="compositionally biased region" description="Basic and acidic residues" evidence="2">
    <location>
        <begin position="269"/>
        <end position="285"/>
    </location>
</feature>
<dbReference type="Pfam" id="PF23058">
    <property type="entry name" value="RBD_ZCCHC3_2nd"/>
    <property type="match status" value="1"/>
</dbReference>
<keyword evidence="1" id="KW-0479">Metal-binding</keyword>
<feature type="compositionally biased region" description="Acidic residues" evidence="2">
    <location>
        <begin position="360"/>
        <end position="379"/>
    </location>
</feature>
<reference evidence="4" key="1">
    <citation type="journal article" date="2022" name="bioRxiv">
        <title>Sequencing and chromosome-scale assembly of the giantPleurodeles waltlgenome.</title>
        <authorList>
            <person name="Brown T."/>
            <person name="Elewa A."/>
            <person name="Iarovenko S."/>
            <person name="Subramanian E."/>
            <person name="Araus A.J."/>
            <person name="Petzold A."/>
            <person name="Susuki M."/>
            <person name="Suzuki K.-i.T."/>
            <person name="Hayashi T."/>
            <person name="Toyoda A."/>
            <person name="Oliveira C."/>
            <person name="Osipova E."/>
            <person name="Leigh N.D."/>
            <person name="Simon A."/>
            <person name="Yun M.H."/>
        </authorList>
    </citation>
    <scope>NUCLEOTIDE SEQUENCE</scope>
    <source>
        <strain evidence="4">20211129_DDA</strain>
        <tissue evidence="4">Liver</tissue>
    </source>
</reference>
<dbReference type="GO" id="GO:0003690">
    <property type="term" value="F:double-stranded DNA binding"/>
    <property type="evidence" value="ECO:0007669"/>
    <property type="project" value="InterPro"/>
</dbReference>
<dbReference type="EMBL" id="JANPWB010000008">
    <property type="protein sequence ID" value="KAJ1167530.1"/>
    <property type="molecule type" value="Genomic_DNA"/>
</dbReference>
<dbReference type="Proteomes" id="UP001066276">
    <property type="component" value="Chromosome 4_2"/>
</dbReference>
<feature type="compositionally biased region" description="Acidic residues" evidence="2">
    <location>
        <begin position="414"/>
        <end position="431"/>
    </location>
</feature>
<feature type="compositionally biased region" description="Polar residues" evidence="2">
    <location>
        <begin position="288"/>
        <end position="300"/>
    </location>
</feature>
<dbReference type="Pfam" id="PF00098">
    <property type="entry name" value="zf-CCHC"/>
    <property type="match status" value="2"/>
</dbReference>
<keyword evidence="5" id="KW-1185">Reference proteome</keyword>
<dbReference type="GO" id="GO:0002218">
    <property type="term" value="P:activation of innate immune response"/>
    <property type="evidence" value="ECO:0007669"/>
    <property type="project" value="InterPro"/>
</dbReference>
<feature type="region of interest" description="Disordered" evidence="2">
    <location>
        <begin position="241"/>
        <end position="471"/>
    </location>
</feature>
<dbReference type="InterPro" id="IPR057811">
    <property type="entry name" value="RBD_ZCCHC3_2nd"/>
</dbReference>
<gene>
    <name evidence="4" type="ORF">NDU88_007921</name>
</gene>
<dbReference type="GO" id="GO:0003723">
    <property type="term" value="F:RNA binding"/>
    <property type="evidence" value="ECO:0007669"/>
    <property type="project" value="InterPro"/>
</dbReference>
<feature type="compositionally biased region" description="Basic residues" evidence="2">
    <location>
        <begin position="441"/>
        <end position="458"/>
    </location>
</feature>